<organism evidence="3 4">
    <name type="scientific">Rhynchospora breviuscula</name>
    <dbReference type="NCBI Taxonomy" id="2022672"/>
    <lineage>
        <taxon>Eukaryota</taxon>
        <taxon>Viridiplantae</taxon>
        <taxon>Streptophyta</taxon>
        <taxon>Embryophyta</taxon>
        <taxon>Tracheophyta</taxon>
        <taxon>Spermatophyta</taxon>
        <taxon>Magnoliopsida</taxon>
        <taxon>Liliopsida</taxon>
        <taxon>Poales</taxon>
        <taxon>Cyperaceae</taxon>
        <taxon>Cyperoideae</taxon>
        <taxon>Rhynchosporeae</taxon>
        <taxon>Rhynchospora</taxon>
    </lineage>
</organism>
<dbReference type="SUPFAM" id="SSF160519">
    <property type="entry name" value="BB2672-like"/>
    <property type="match status" value="1"/>
</dbReference>
<dbReference type="CDD" id="cd05233">
    <property type="entry name" value="SDR_c"/>
    <property type="match status" value="1"/>
</dbReference>
<proteinExistence type="inferred from homology"/>
<dbReference type="OrthoDB" id="417891at2759"/>
<dbReference type="InterPro" id="IPR020904">
    <property type="entry name" value="Sc_DH/Rdtase_CS"/>
</dbReference>
<keyword evidence="2" id="KW-0560">Oxidoreductase</keyword>
<dbReference type="PANTHER" id="PTHR43669">
    <property type="entry name" value="5-KETO-D-GLUCONATE 5-REDUCTASE"/>
    <property type="match status" value="1"/>
</dbReference>
<gene>
    <name evidence="3" type="ORF">LUZ63_023712</name>
</gene>
<dbReference type="PROSITE" id="PS00061">
    <property type="entry name" value="ADH_SHORT"/>
    <property type="match status" value="1"/>
</dbReference>
<comment type="similarity">
    <text evidence="1">Belongs to the short-chain dehydrogenases/reductases (SDR) family.</text>
</comment>
<dbReference type="Gene3D" id="3.30.1330.110">
    <property type="entry name" value="BB2672"/>
    <property type="match status" value="1"/>
</dbReference>
<dbReference type="Pfam" id="PF13561">
    <property type="entry name" value="adh_short_C2"/>
    <property type="match status" value="1"/>
</dbReference>
<protein>
    <submittedName>
        <fullName evidence="3">Uncharacterized protein</fullName>
    </submittedName>
</protein>
<dbReference type="Pfam" id="PF06684">
    <property type="entry name" value="AA_synth"/>
    <property type="match status" value="1"/>
</dbReference>
<dbReference type="Proteomes" id="UP001151287">
    <property type="component" value="Unassembled WGS sequence"/>
</dbReference>
<dbReference type="InterPro" id="IPR002347">
    <property type="entry name" value="SDR_fam"/>
</dbReference>
<reference evidence="3" key="1">
    <citation type="journal article" date="2022" name="Cell">
        <title>Repeat-based holocentromeres influence genome architecture and karyotype evolution.</title>
        <authorList>
            <person name="Hofstatter P.G."/>
            <person name="Thangavel G."/>
            <person name="Lux T."/>
            <person name="Neumann P."/>
            <person name="Vondrak T."/>
            <person name="Novak P."/>
            <person name="Zhang M."/>
            <person name="Costa L."/>
            <person name="Castellani M."/>
            <person name="Scott A."/>
            <person name="Toegelov H."/>
            <person name="Fuchs J."/>
            <person name="Mata-Sucre Y."/>
            <person name="Dias Y."/>
            <person name="Vanzela A.L.L."/>
            <person name="Huettel B."/>
            <person name="Almeida C.C.S."/>
            <person name="Simkova H."/>
            <person name="Souza G."/>
            <person name="Pedrosa-Harand A."/>
            <person name="Macas J."/>
            <person name="Mayer K.F.X."/>
            <person name="Houben A."/>
            <person name="Marques A."/>
        </authorList>
    </citation>
    <scope>NUCLEOTIDE SEQUENCE</scope>
    <source>
        <strain evidence="3">RhyBre1mFocal</strain>
    </source>
</reference>
<evidence type="ECO:0000313" key="3">
    <source>
        <dbReference type="EMBL" id="KAJ1681073.1"/>
    </source>
</evidence>
<dbReference type="AlphaFoldDB" id="A0A9P9Z2V8"/>
<dbReference type="Gene3D" id="3.40.50.720">
    <property type="entry name" value="NAD(P)-binding Rossmann-like Domain"/>
    <property type="match status" value="1"/>
</dbReference>
<dbReference type="PRINTS" id="PR00080">
    <property type="entry name" value="SDRFAMILY"/>
</dbReference>
<sequence>MSSYNIRKWVSHVEEVRHDGGEPPRTPLVKAAVGVVIQNPFAGQRVDDLSALIEPSAELGRELGARAAALLGGLPVQSYGKGGIAGLAGEQEHLVACVTTIFGDAFRAAVGGGRPLRAIALRLRHDHRARRAQTRRALRRGGRRFRPAAARACRRAARRRDRRRRPAMTDDRVVVVTGGASGIGRATAELLAHDGAHVVVADLRRDPKEPGEDATDDRITASGGSARFAEVDVTSTTSVEAFVAELRAREGRVDVLVNNAGRFGNATLLGTDDDAWEADMALNLRSQFVMSRSVMPLLLAQDPDAEGVRGRIVNVSSQLGITAAPHAVTYGVAKAGIAQLTRQLAVDFAADGIIVNAVAPGRIITGTHPGERDYLDHGTVDEATRFSLARTPFPRLGRPIDVARAIRFLASPECTFVSGHVLAVDGGWTAY</sequence>
<evidence type="ECO:0000256" key="2">
    <source>
        <dbReference type="ARBA" id="ARBA00023002"/>
    </source>
</evidence>
<keyword evidence="4" id="KW-1185">Reference proteome</keyword>
<dbReference type="InterPro" id="IPR009569">
    <property type="entry name" value="AA_synth_put"/>
</dbReference>
<name>A0A9P9Z2V8_9POAL</name>
<dbReference type="SUPFAM" id="SSF51735">
    <property type="entry name" value="NAD(P)-binding Rossmann-fold domains"/>
    <property type="match status" value="1"/>
</dbReference>
<evidence type="ECO:0000256" key="1">
    <source>
        <dbReference type="ARBA" id="ARBA00006484"/>
    </source>
</evidence>
<accession>A0A9P9Z2V8</accession>
<dbReference type="InterPro" id="IPR036291">
    <property type="entry name" value="NAD(P)-bd_dom_sf"/>
</dbReference>
<dbReference type="EMBL" id="JAMQYH010001210">
    <property type="protein sequence ID" value="KAJ1681073.1"/>
    <property type="molecule type" value="Genomic_DNA"/>
</dbReference>
<dbReference type="GO" id="GO:0016491">
    <property type="term" value="F:oxidoreductase activity"/>
    <property type="evidence" value="ECO:0007669"/>
    <property type="project" value="UniProtKB-KW"/>
</dbReference>
<comment type="caution">
    <text evidence="3">The sequence shown here is derived from an EMBL/GenBank/DDBJ whole genome shotgun (WGS) entry which is preliminary data.</text>
</comment>
<evidence type="ECO:0000313" key="4">
    <source>
        <dbReference type="Proteomes" id="UP001151287"/>
    </source>
</evidence>
<dbReference type="FunFam" id="3.40.50.720:FF:000084">
    <property type="entry name" value="Short-chain dehydrogenase reductase"/>
    <property type="match status" value="1"/>
</dbReference>
<dbReference type="InterPro" id="IPR035936">
    <property type="entry name" value="BB2672"/>
</dbReference>
<dbReference type="PRINTS" id="PR00081">
    <property type="entry name" value="GDHRDH"/>
</dbReference>
<dbReference type="PANTHER" id="PTHR43669:SF3">
    <property type="entry name" value="ALCOHOL DEHYDROGENASE, PUTATIVE (AFU_ORTHOLOGUE AFUA_3G03445)-RELATED"/>
    <property type="match status" value="1"/>
</dbReference>